<feature type="compositionally biased region" description="Polar residues" evidence="1">
    <location>
        <begin position="82"/>
        <end position="97"/>
    </location>
</feature>
<dbReference type="EMBL" id="JBHMDI010000065">
    <property type="protein sequence ID" value="MFB9350124.1"/>
    <property type="molecule type" value="Genomic_DNA"/>
</dbReference>
<name>A0ABV5LD83_9ACTN</name>
<dbReference type="Proteomes" id="UP001589753">
    <property type="component" value="Unassembled WGS sequence"/>
</dbReference>
<evidence type="ECO:0000313" key="2">
    <source>
        <dbReference type="EMBL" id="MFB9350124.1"/>
    </source>
</evidence>
<feature type="region of interest" description="Disordered" evidence="1">
    <location>
        <begin position="61"/>
        <end position="106"/>
    </location>
</feature>
<reference evidence="2 3" key="1">
    <citation type="submission" date="2024-09" db="EMBL/GenBank/DDBJ databases">
        <authorList>
            <person name="Sun Q."/>
            <person name="Mori K."/>
        </authorList>
    </citation>
    <scope>NUCLEOTIDE SEQUENCE [LARGE SCALE GENOMIC DNA]</scope>
    <source>
        <strain evidence="2 3">JCM 9767</strain>
    </source>
</reference>
<protein>
    <submittedName>
        <fullName evidence="2">Uncharacterized protein</fullName>
    </submittedName>
</protein>
<gene>
    <name evidence="2" type="ORF">ACFFUA_22160</name>
</gene>
<feature type="region of interest" description="Disordered" evidence="1">
    <location>
        <begin position="1"/>
        <end position="21"/>
    </location>
</feature>
<evidence type="ECO:0000256" key="1">
    <source>
        <dbReference type="SAM" id="MobiDB-lite"/>
    </source>
</evidence>
<organism evidence="2 3">
    <name type="scientific">Streptomyces heliomycini</name>
    <dbReference type="NCBI Taxonomy" id="284032"/>
    <lineage>
        <taxon>Bacteria</taxon>
        <taxon>Bacillati</taxon>
        <taxon>Actinomycetota</taxon>
        <taxon>Actinomycetes</taxon>
        <taxon>Kitasatosporales</taxon>
        <taxon>Streptomycetaceae</taxon>
        <taxon>Streptomyces</taxon>
    </lineage>
</organism>
<accession>A0ABV5LD83</accession>
<evidence type="ECO:0000313" key="3">
    <source>
        <dbReference type="Proteomes" id="UP001589753"/>
    </source>
</evidence>
<comment type="caution">
    <text evidence="2">The sequence shown here is derived from an EMBL/GenBank/DDBJ whole genome shotgun (WGS) entry which is preliminary data.</text>
</comment>
<keyword evidence="3" id="KW-1185">Reference proteome</keyword>
<sequence length="106" mass="10641">MPTNSSTTKARSGVAGSSALANRNGGLATVHTHTSPWWWAAPQKSPNARFRVAGSGEAVARGHAGTPAAGPYACPVDDRSTRSGSLITHGTPPQGTGSPAGRVPSP</sequence>
<feature type="compositionally biased region" description="Polar residues" evidence="1">
    <location>
        <begin position="1"/>
        <end position="10"/>
    </location>
</feature>
<proteinExistence type="predicted"/>
<dbReference type="RefSeq" id="WP_366481945.1">
    <property type="nucleotide sequence ID" value="NZ_JBHMDI010000065.1"/>
</dbReference>